<dbReference type="GO" id="GO:0015074">
    <property type="term" value="P:DNA integration"/>
    <property type="evidence" value="ECO:0007669"/>
    <property type="project" value="InterPro"/>
</dbReference>
<sequence length="68" mass="7553">MHGLRHTSATVLISEDVDVRTVSARLGHAQTSTTMNIYAHSLKESDKKAADKLDKLFNTQVQKQTVTK</sequence>
<evidence type="ECO:0000313" key="4">
    <source>
        <dbReference type="Proteomes" id="UP000515561"/>
    </source>
</evidence>
<accession>A0A6S6R201</accession>
<dbReference type="SUPFAM" id="SSF56349">
    <property type="entry name" value="DNA breaking-rejoining enzymes"/>
    <property type="match status" value="1"/>
</dbReference>
<protein>
    <recommendedName>
        <fullName evidence="2">Tyr recombinase domain-containing protein</fullName>
    </recommendedName>
</protein>
<dbReference type="Gene3D" id="1.10.443.10">
    <property type="entry name" value="Intergrase catalytic core"/>
    <property type="match status" value="1"/>
</dbReference>
<dbReference type="GO" id="GO:0003677">
    <property type="term" value="F:DNA binding"/>
    <property type="evidence" value="ECO:0007669"/>
    <property type="project" value="InterPro"/>
</dbReference>
<reference evidence="3 4" key="1">
    <citation type="journal article" date="2016" name="Int. J. Syst. Evol. Microbiol.">
        <title>Descriptions of Anaerotaenia torta gen. nov., sp. nov. and Anaerocolumna cellulosilytica gen. nov., sp. nov. isolated from a methanogenic reactor of cattle waste.</title>
        <authorList>
            <person name="Uek A."/>
            <person name="Ohtaki Y."/>
            <person name="Kaku N."/>
            <person name="Ueki K."/>
        </authorList>
    </citation>
    <scope>NUCLEOTIDE SEQUENCE [LARGE SCALE GENOMIC DNA]</scope>
    <source>
        <strain evidence="3 4">SN021</strain>
    </source>
</reference>
<dbReference type="AlphaFoldDB" id="A0A6S6R201"/>
<dbReference type="InterPro" id="IPR002104">
    <property type="entry name" value="Integrase_catalytic"/>
</dbReference>
<evidence type="ECO:0000256" key="1">
    <source>
        <dbReference type="ARBA" id="ARBA00023172"/>
    </source>
</evidence>
<dbReference type="GO" id="GO:0006310">
    <property type="term" value="P:DNA recombination"/>
    <property type="evidence" value="ECO:0007669"/>
    <property type="project" value="UniProtKB-KW"/>
</dbReference>
<evidence type="ECO:0000259" key="2">
    <source>
        <dbReference type="PROSITE" id="PS51898"/>
    </source>
</evidence>
<dbReference type="Proteomes" id="UP000515561">
    <property type="component" value="Chromosome"/>
</dbReference>
<organism evidence="3 4">
    <name type="scientific">Anaerocolumna cellulosilytica</name>
    <dbReference type="NCBI Taxonomy" id="433286"/>
    <lineage>
        <taxon>Bacteria</taxon>
        <taxon>Bacillati</taxon>
        <taxon>Bacillota</taxon>
        <taxon>Clostridia</taxon>
        <taxon>Lachnospirales</taxon>
        <taxon>Lachnospiraceae</taxon>
        <taxon>Anaerocolumna</taxon>
    </lineage>
</organism>
<feature type="domain" description="Tyr recombinase" evidence="2">
    <location>
        <begin position="1"/>
        <end position="51"/>
    </location>
</feature>
<dbReference type="PROSITE" id="PS51898">
    <property type="entry name" value="TYR_RECOMBINASE"/>
    <property type="match status" value="1"/>
</dbReference>
<proteinExistence type="predicted"/>
<keyword evidence="1" id="KW-0233">DNA recombination</keyword>
<dbReference type="InterPro" id="IPR013762">
    <property type="entry name" value="Integrase-like_cat_sf"/>
</dbReference>
<keyword evidence="4" id="KW-1185">Reference proteome</keyword>
<dbReference type="Pfam" id="PF00589">
    <property type="entry name" value="Phage_integrase"/>
    <property type="match status" value="1"/>
</dbReference>
<dbReference type="InterPro" id="IPR011010">
    <property type="entry name" value="DNA_brk_join_enz"/>
</dbReference>
<evidence type="ECO:0000313" key="3">
    <source>
        <dbReference type="EMBL" id="BCJ93340.1"/>
    </source>
</evidence>
<name>A0A6S6R201_9FIRM</name>
<gene>
    <name evidence="3" type="ORF">acsn021_09090</name>
</gene>
<dbReference type="KEGG" id="acel:acsn021_09090"/>
<dbReference type="EMBL" id="AP023367">
    <property type="protein sequence ID" value="BCJ93340.1"/>
    <property type="molecule type" value="Genomic_DNA"/>
</dbReference>